<dbReference type="InterPro" id="IPR011990">
    <property type="entry name" value="TPR-like_helical_dom_sf"/>
</dbReference>
<dbReference type="SMART" id="SM00028">
    <property type="entry name" value="TPR"/>
    <property type="match status" value="3"/>
</dbReference>
<dbReference type="PANTHER" id="PTHR47541:SF1">
    <property type="entry name" value="TETRATRICOPEPTIDE REPEAT (TPR)-LIKE SUPERFAMILY PROTEIN"/>
    <property type="match status" value="1"/>
</dbReference>
<dbReference type="GeneID" id="111451026"/>
<reference evidence="3" key="1">
    <citation type="submission" date="2025-08" db="UniProtKB">
        <authorList>
            <consortium name="RefSeq"/>
        </authorList>
    </citation>
    <scope>IDENTIFICATION</scope>
    <source>
        <tissue evidence="3">Young leaves</tissue>
    </source>
</reference>
<evidence type="ECO:0000256" key="1">
    <source>
        <dbReference type="SAM" id="MobiDB-lite"/>
    </source>
</evidence>
<sequence length="288" mass="32316">MPMATAPLSKIERAHQMYREGVYLEALRFYTEALAMATTLPQRISLHSNRAACHLKLHDFKKAAEECTWVLELDHNHTGALMLRAQTLVTLEEYHSALFDVNRLIELNPSSEVYQNLQTRLKTQLSLAPILESEAELEEEDEDDYDVQFNAYAANEKCNEGKENVVAPCIEQVQKPKLNSNLTNNTVIQAAQGNGGVSKGGGNQKAEVKMISKSEVVAPQLQGKKVTTDLDPKGWQTIPKPKGHSTLDYGRWDIVEDDSSEDDDDDEEEESGPQFRFRLRTVGVKSVK</sequence>
<gene>
    <name evidence="3" type="primary">LOC111451026</name>
</gene>
<evidence type="ECO:0000313" key="2">
    <source>
        <dbReference type="Proteomes" id="UP000504609"/>
    </source>
</evidence>
<protein>
    <submittedName>
        <fullName evidence="3">FK506-binding protein 59-like</fullName>
    </submittedName>
</protein>
<name>A0A6J1G5N6_CUCMO</name>
<dbReference type="InterPro" id="IPR019734">
    <property type="entry name" value="TPR_rpt"/>
</dbReference>
<organism evidence="2 3">
    <name type="scientific">Cucurbita moschata</name>
    <name type="common">Winter crookneck squash</name>
    <name type="synonym">Cucurbita pepo var. moschata</name>
    <dbReference type="NCBI Taxonomy" id="3662"/>
    <lineage>
        <taxon>Eukaryota</taxon>
        <taxon>Viridiplantae</taxon>
        <taxon>Streptophyta</taxon>
        <taxon>Embryophyta</taxon>
        <taxon>Tracheophyta</taxon>
        <taxon>Spermatophyta</taxon>
        <taxon>Magnoliopsida</taxon>
        <taxon>eudicotyledons</taxon>
        <taxon>Gunneridae</taxon>
        <taxon>Pentapetalae</taxon>
        <taxon>rosids</taxon>
        <taxon>fabids</taxon>
        <taxon>Cucurbitales</taxon>
        <taxon>Cucurbitaceae</taxon>
        <taxon>Cucurbiteae</taxon>
        <taxon>Cucurbita</taxon>
    </lineage>
</organism>
<dbReference type="SUPFAM" id="SSF48452">
    <property type="entry name" value="TPR-like"/>
    <property type="match status" value="1"/>
</dbReference>
<dbReference type="AlphaFoldDB" id="A0A6J1G5N6"/>
<dbReference type="KEGG" id="cmos:111451026"/>
<dbReference type="RefSeq" id="XP_022947025.1">
    <property type="nucleotide sequence ID" value="XM_023091257.1"/>
</dbReference>
<evidence type="ECO:0000313" key="3">
    <source>
        <dbReference type="RefSeq" id="XP_022947025.1"/>
    </source>
</evidence>
<keyword evidence="2" id="KW-1185">Reference proteome</keyword>
<dbReference type="Proteomes" id="UP000504609">
    <property type="component" value="Unplaced"/>
</dbReference>
<proteinExistence type="predicted"/>
<accession>A0A6J1G5N6</accession>
<feature type="region of interest" description="Disordered" evidence="1">
    <location>
        <begin position="227"/>
        <end position="277"/>
    </location>
</feature>
<feature type="compositionally biased region" description="Acidic residues" evidence="1">
    <location>
        <begin position="255"/>
        <end position="271"/>
    </location>
</feature>
<dbReference type="Gene3D" id="1.25.40.10">
    <property type="entry name" value="Tetratricopeptide repeat domain"/>
    <property type="match status" value="1"/>
</dbReference>
<dbReference type="PANTHER" id="PTHR47541">
    <property type="entry name" value="TETRATRICOPEPTIDE REPEAT (TPR)-LIKE SUPERFAMILY PROTEIN"/>
    <property type="match status" value="1"/>
</dbReference>